<dbReference type="Pfam" id="PF00096">
    <property type="entry name" value="zf-C2H2"/>
    <property type="match status" value="4"/>
</dbReference>
<dbReference type="GO" id="GO:0000978">
    <property type="term" value="F:RNA polymerase II cis-regulatory region sequence-specific DNA binding"/>
    <property type="evidence" value="ECO:0007669"/>
    <property type="project" value="TreeGrafter"/>
</dbReference>
<evidence type="ECO:0000256" key="6">
    <source>
        <dbReference type="SAM" id="MobiDB-lite"/>
    </source>
</evidence>
<feature type="region of interest" description="Disordered" evidence="6">
    <location>
        <begin position="33"/>
        <end position="53"/>
    </location>
</feature>
<sequence>MEIGGLLNARHAAAADAHMRQQLHQNMELDSQTYGLSQSQSQLGHHHQPQLHDHGAMSYHSMQQQAHGQSQIYSSNFDARQQNLKEEAQLDDDYASIKSKNEGVSKTFACSTCAKSFARRSDLSRHERIHTNDKPHACDYAGCGKRFIQRSALTVHMRVHTGEKPHECEVCHKQFSDSSSLARHRRIHSGQRPYRCPHSSCQKTFTRKTTLTRHQSAHRDPLDQTSLDSTKLSNTSASSRATTESPGERTMSVSPGAELPPLVHMQRSGSDHGYLPQPSLPPHMRNDFSAQFSPRSTPSMSGPSLASFTSNPQSKPSPTSHPNAYGPPQPLEPPANGTASGSASPHMNPLSWGSPNHGTLPSPNALGNYDYPDAGFGGPALYYPGGSIRRPQSTEPEDYGIRPRGSHAQALAQAHNAVSMPMTTDWSTMPVGMHDIKQERFVI</sequence>
<keyword evidence="1" id="KW-0479">Metal-binding</keyword>
<name>W2S3M5_CYPE1</name>
<keyword evidence="2" id="KW-0677">Repeat</keyword>
<dbReference type="GO" id="GO:0000785">
    <property type="term" value="C:chromatin"/>
    <property type="evidence" value="ECO:0007669"/>
    <property type="project" value="TreeGrafter"/>
</dbReference>
<gene>
    <name evidence="8" type="ORF">HMPREF1541_02465</name>
</gene>
<dbReference type="EMBL" id="KB822718">
    <property type="protein sequence ID" value="ETN43306.1"/>
    <property type="molecule type" value="Genomic_DNA"/>
</dbReference>
<dbReference type="PANTHER" id="PTHR14003">
    <property type="entry name" value="TRANSCRIPTIONAL REPRESSOR PROTEIN YY"/>
    <property type="match status" value="1"/>
</dbReference>
<dbReference type="PROSITE" id="PS00028">
    <property type="entry name" value="ZINC_FINGER_C2H2_1"/>
    <property type="match status" value="4"/>
</dbReference>
<feature type="region of interest" description="Disordered" evidence="6">
    <location>
        <begin position="179"/>
        <end position="365"/>
    </location>
</feature>
<dbReference type="GO" id="GO:0000981">
    <property type="term" value="F:DNA-binding transcription factor activity, RNA polymerase II-specific"/>
    <property type="evidence" value="ECO:0007669"/>
    <property type="project" value="UniProtKB-ARBA"/>
</dbReference>
<feature type="compositionally biased region" description="Polar residues" evidence="6">
    <location>
        <begin position="288"/>
        <end position="322"/>
    </location>
</feature>
<reference evidence="8 9" key="1">
    <citation type="submission" date="2013-03" db="EMBL/GenBank/DDBJ databases">
        <title>The Genome Sequence of Phialophora europaea CBS 101466.</title>
        <authorList>
            <consortium name="The Broad Institute Genomics Platform"/>
            <person name="Cuomo C."/>
            <person name="de Hoog S."/>
            <person name="Gorbushina A."/>
            <person name="Walker B."/>
            <person name="Young S.K."/>
            <person name="Zeng Q."/>
            <person name="Gargeya S."/>
            <person name="Fitzgerald M."/>
            <person name="Haas B."/>
            <person name="Abouelleil A."/>
            <person name="Allen A.W."/>
            <person name="Alvarado L."/>
            <person name="Arachchi H.M."/>
            <person name="Berlin A.M."/>
            <person name="Chapman S.B."/>
            <person name="Gainer-Dewar J."/>
            <person name="Goldberg J."/>
            <person name="Griggs A."/>
            <person name="Gujja S."/>
            <person name="Hansen M."/>
            <person name="Howarth C."/>
            <person name="Imamovic A."/>
            <person name="Ireland A."/>
            <person name="Larimer J."/>
            <person name="McCowan C."/>
            <person name="Murphy C."/>
            <person name="Pearson M."/>
            <person name="Poon T.W."/>
            <person name="Priest M."/>
            <person name="Roberts A."/>
            <person name="Saif S."/>
            <person name="Shea T."/>
            <person name="Sisk P."/>
            <person name="Sykes S."/>
            <person name="Wortman J."/>
            <person name="Nusbaum C."/>
            <person name="Birren B."/>
        </authorList>
    </citation>
    <scope>NUCLEOTIDE SEQUENCE [LARGE SCALE GENOMIC DNA]</scope>
    <source>
        <strain evidence="8 9">CBS 101466</strain>
    </source>
</reference>
<accession>W2S3M5</accession>
<dbReference type="InParanoid" id="W2S3M5"/>
<keyword evidence="9" id="KW-1185">Reference proteome</keyword>
<dbReference type="PANTHER" id="PTHR14003:SF20">
    <property type="entry name" value="FINGER DOMAIN PROTEIN, PUTATIVE (AFU_ORTHOLOGUE AFUA_4G10380)-RELATED"/>
    <property type="match status" value="1"/>
</dbReference>
<dbReference type="GO" id="GO:0008270">
    <property type="term" value="F:zinc ion binding"/>
    <property type="evidence" value="ECO:0007669"/>
    <property type="project" value="UniProtKB-KW"/>
</dbReference>
<evidence type="ECO:0000256" key="5">
    <source>
        <dbReference type="PROSITE-ProRule" id="PRU00042"/>
    </source>
</evidence>
<evidence type="ECO:0000256" key="2">
    <source>
        <dbReference type="ARBA" id="ARBA00022737"/>
    </source>
</evidence>
<feature type="compositionally biased region" description="Polar residues" evidence="6">
    <location>
        <begin position="337"/>
        <end position="362"/>
    </location>
</feature>
<dbReference type="Proteomes" id="UP000030752">
    <property type="component" value="Unassembled WGS sequence"/>
</dbReference>
<feature type="domain" description="C2H2-type" evidence="7">
    <location>
        <begin position="108"/>
        <end position="135"/>
    </location>
</feature>
<evidence type="ECO:0000259" key="7">
    <source>
        <dbReference type="PROSITE" id="PS50157"/>
    </source>
</evidence>
<dbReference type="STRING" id="1220924.W2S3M5"/>
<dbReference type="AlphaFoldDB" id="W2S3M5"/>
<feature type="domain" description="C2H2-type" evidence="7">
    <location>
        <begin position="136"/>
        <end position="165"/>
    </location>
</feature>
<organism evidence="8 9">
    <name type="scientific">Cyphellophora europaea (strain CBS 101466)</name>
    <name type="common">Phialophora europaea</name>
    <dbReference type="NCBI Taxonomy" id="1220924"/>
    <lineage>
        <taxon>Eukaryota</taxon>
        <taxon>Fungi</taxon>
        <taxon>Dikarya</taxon>
        <taxon>Ascomycota</taxon>
        <taxon>Pezizomycotina</taxon>
        <taxon>Eurotiomycetes</taxon>
        <taxon>Chaetothyriomycetidae</taxon>
        <taxon>Chaetothyriales</taxon>
        <taxon>Cyphellophoraceae</taxon>
        <taxon>Cyphellophora</taxon>
    </lineage>
</organism>
<dbReference type="RefSeq" id="XP_008715042.1">
    <property type="nucleotide sequence ID" value="XM_008716820.1"/>
</dbReference>
<dbReference type="SUPFAM" id="SSF57667">
    <property type="entry name" value="beta-beta-alpha zinc fingers"/>
    <property type="match status" value="2"/>
</dbReference>
<dbReference type="SMART" id="SM00355">
    <property type="entry name" value="ZnF_C2H2"/>
    <property type="match status" value="4"/>
</dbReference>
<evidence type="ECO:0000313" key="9">
    <source>
        <dbReference type="Proteomes" id="UP000030752"/>
    </source>
</evidence>
<dbReference type="InterPro" id="IPR013087">
    <property type="entry name" value="Znf_C2H2_type"/>
</dbReference>
<dbReference type="eggNOG" id="KOG1721">
    <property type="taxonomic scope" value="Eukaryota"/>
</dbReference>
<dbReference type="GeneID" id="19969804"/>
<evidence type="ECO:0000256" key="3">
    <source>
        <dbReference type="ARBA" id="ARBA00022771"/>
    </source>
</evidence>
<evidence type="ECO:0000313" key="8">
    <source>
        <dbReference type="EMBL" id="ETN43306.1"/>
    </source>
</evidence>
<dbReference type="HOGENOM" id="CLU_027084_1_0_1"/>
<keyword evidence="4" id="KW-0862">Zinc</keyword>
<feature type="compositionally biased region" description="Polar residues" evidence="6">
    <location>
        <begin position="199"/>
        <end position="214"/>
    </location>
</feature>
<dbReference type="InterPro" id="IPR036236">
    <property type="entry name" value="Znf_C2H2_sf"/>
</dbReference>
<keyword evidence="3 5" id="KW-0863">Zinc-finger</keyword>
<dbReference type="FunFam" id="3.30.160.60:FF:000125">
    <property type="entry name" value="Putative zinc finger protein 143"/>
    <property type="match status" value="1"/>
</dbReference>
<dbReference type="OrthoDB" id="3437960at2759"/>
<protein>
    <recommendedName>
        <fullName evidence="7">C2H2-type domain-containing protein</fullName>
    </recommendedName>
</protein>
<dbReference type="GO" id="GO:0005667">
    <property type="term" value="C:transcription regulator complex"/>
    <property type="evidence" value="ECO:0007669"/>
    <property type="project" value="TreeGrafter"/>
</dbReference>
<evidence type="ECO:0000256" key="1">
    <source>
        <dbReference type="ARBA" id="ARBA00022723"/>
    </source>
</evidence>
<evidence type="ECO:0000256" key="4">
    <source>
        <dbReference type="ARBA" id="ARBA00022833"/>
    </source>
</evidence>
<proteinExistence type="predicted"/>
<feature type="domain" description="C2H2-type" evidence="7">
    <location>
        <begin position="166"/>
        <end position="193"/>
    </location>
</feature>
<dbReference type="Gene3D" id="3.30.160.60">
    <property type="entry name" value="Classic Zinc Finger"/>
    <property type="match status" value="4"/>
</dbReference>
<dbReference type="FunFam" id="3.30.160.60:FF:002343">
    <property type="entry name" value="Zinc finger protein 33A"/>
    <property type="match status" value="1"/>
</dbReference>
<dbReference type="FunFam" id="3.30.160.60:FF:002061">
    <property type="entry name" value="Uncharacterized protein"/>
    <property type="match status" value="1"/>
</dbReference>
<feature type="compositionally biased region" description="Polar residues" evidence="6">
    <location>
        <begin position="223"/>
        <end position="245"/>
    </location>
</feature>
<dbReference type="VEuPathDB" id="FungiDB:HMPREF1541_02465"/>
<dbReference type="PROSITE" id="PS50157">
    <property type="entry name" value="ZINC_FINGER_C2H2_2"/>
    <property type="match status" value="4"/>
</dbReference>
<feature type="domain" description="C2H2-type" evidence="7">
    <location>
        <begin position="194"/>
        <end position="218"/>
    </location>
</feature>